<name>S3BUD6_OPHP1</name>
<sequence>MESAVRPRQSTAADEPGCSFSPSASPSSSSSPSTPPSPDTPQPRASPQHTSSFSDIPYFVITGGTRSLDDVWAMLQRLTTRSPSTAVTLVFALAATIANHARRTIFYGWPLAGFLALRTEFADDWRLVLSRPDIFVETVLADANWSSLGFMVLAKVVWDNATLFGAEICFPDNGQPPPEEADAMFQLTAAVLYMVWFLSAIETAIAQSSCAVALAWSVVSLMRDNPSLLMRIAVKHKLGAALLAYPSVYFINAGLVPTVVGAVRNSLRRKPGVLLLILSIVGSLHTLLVHRSRLYIAIEASGFFVFMTTLGVSMALLLAAQKSRETTGNDEEPQE</sequence>
<keyword evidence="4" id="KW-1185">Reference proteome</keyword>
<feature type="compositionally biased region" description="Low complexity" evidence="1">
    <location>
        <begin position="19"/>
        <end position="32"/>
    </location>
</feature>
<accession>S3BUD6</accession>
<dbReference type="VEuPathDB" id="FungiDB:F503_08665"/>
<dbReference type="HOGENOM" id="CLU_829229_0_0_1"/>
<reference evidence="3 4" key="1">
    <citation type="journal article" date="2013" name="BMC Genomics">
        <title>The genome and transcriptome of the pine saprophyte Ophiostoma piceae, and a comparison with the bark beetle-associated pine pathogen Grosmannia clavigera.</title>
        <authorList>
            <person name="Haridas S."/>
            <person name="Wang Y."/>
            <person name="Lim L."/>
            <person name="Massoumi Alamouti S."/>
            <person name="Jackman S."/>
            <person name="Docking R."/>
            <person name="Robertson G."/>
            <person name="Birol I."/>
            <person name="Bohlmann J."/>
            <person name="Breuil C."/>
        </authorList>
    </citation>
    <scope>NUCLEOTIDE SEQUENCE [LARGE SCALE GENOMIC DNA]</scope>
    <source>
        <strain evidence="3 4">UAMH 11346</strain>
    </source>
</reference>
<feature type="region of interest" description="Disordered" evidence="1">
    <location>
        <begin position="1"/>
        <end position="52"/>
    </location>
</feature>
<keyword evidence="2" id="KW-0812">Transmembrane</keyword>
<evidence type="ECO:0000256" key="2">
    <source>
        <dbReference type="SAM" id="Phobius"/>
    </source>
</evidence>
<dbReference type="AlphaFoldDB" id="S3BUD6"/>
<feature type="transmembrane region" description="Helical" evidence="2">
    <location>
        <begin position="294"/>
        <end position="319"/>
    </location>
</feature>
<feature type="transmembrane region" description="Helical" evidence="2">
    <location>
        <begin position="238"/>
        <end position="260"/>
    </location>
</feature>
<keyword evidence="2" id="KW-0472">Membrane</keyword>
<keyword evidence="2" id="KW-1133">Transmembrane helix</keyword>
<proteinExistence type="predicted"/>
<evidence type="ECO:0000313" key="3">
    <source>
        <dbReference type="EMBL" id="EPE03051.1"/>
    </source>
</evidence>
<dbReference type="Proteomes" id="UP000016923">
    <property type="component" value="Unassembled WGS sequence"/>
</dbReference>
<organism evidence="3 4">
    <name type="scientific">Ophiostoma piceae (strain UAMH 11346)</name>
    <name type="common">Sap stain fungus</name>
    <dbReference type="NCBI Taxonomy" id="1262450"/>
    <lineage>
        <taxon>Eukaryota</taxon>
        <taxon>Fungi</taxon>
        <taxon>Dikarya</taxon>
        <taxon>Ascomycota</taxon>
        <taxon>Pezizomycotina</taxon>
        <taxon>Sordariomycetes</taxon>
        <taxon>Sordariomycetidae</taxon>
        <taxon>Ophiostomatales</taxon>
        <taxon>Ophiostomataceae</taxon>
        <taxon>Ophiostoma</taxon>
    </lineage>
</organism>
<gene>
    <name evidence="3" type="ORF">F503_08665</name>
</gene>
<dbReference type="eggNOG" id="ENOG502R729">
    <property type="taxonomic scope" value="Eukaryota"/>
</dbReference>
<evidence type="ECO:0000256" key="1">
    <source>
        <dbReference type="SAM" id="MobiDB-lite"/>
    </source>
</evidence>
<feature type="transmembrane region" description="Helical" evidence="2">
    <location>
        <begin position="191"/>
        <end position="218"/>
    </location>
</feature>
<protein>
    <submittedName>
        <fullName evidence="3">Uncharacterized protein</fullName>
    </submittedName>
</protein>
<dbReference type="OrthoDB" id="5233297at2759"/>
<feature type="transmembrane region" description="Helical" evidence="2">
    <location>
        <begin position="272"/>
        <end position="288"/>
    </location>
</feature>
<dbReference type="EMBL" id="KE148171">
    <property type="protein sequence ID" value="EPE03051.1"/>
    <property type="molecule type" value="Genomic_DNA"/>
</dbReference>
<evidence type="ECO:0000313" key="4">
    <source>
        <dbReference type="Proteomes" id="UP000016923"/>
    </source>
</evidence>